<reference evidence="2" key="1">
    <citation type="submission" date="2023-01" db="EMBL/GenBank/DDBJ databases">
        <title>Metagenome sequencing of chrysophaentin producing Chrysophaeum taylorii.</title>
        <authorList>
            <person name="Davison J."/>
            <person name="Bewley C."/>
        </authorList>
    </citation>
    <scope>NUCLEOTIDE SEQUENCE</scope>
    <source>
        <strain evidence="2">NIES-1699</strain>
    </source>
</reference>
<dbReference type="Gene3D" id="3.40.1740.10">
    <property type="entry name" value="VC0467-like"/>
    <property type="match status" value="1"/>
</dbReference>
<keyword evidence="1" id="KW-0732">Signal</keyword>
<evidence type="ECO:0000256" key="1">
    <source>
        <dbReference type="SAM" id="SignalP"/>
    </source>
</evidence>
<organism evidence="2 3">
    <name type="scientific">Chrysophaeum taylorii</name>
    <dbReference type="NCBI Taxonomy" id="2483200"/>
    <lineage>
        <taxon>Eukaryota</taxon>
        <taxon>Sar</taxon>
        <taxon>Stramenopiles</taxon>
        <taxon>Ochrophyta</taxon>
        <taxon>Pelagophyceae</taxon>
        <taxon>Pelagomonadales</taxon>
        <taxon>Pelagomonadaceae</taxon>
        <taxon>Chrysophaeum</taxon>
    </lineage>
</organism>
<proteinExistence type="predicted"/>
<feature type="signal peptide" evidence="1">
    <location>
        <begin position="1"/>
        <end position="18"/>
    </location>
</feature>
<name>A0AAD7UQ58_9STRA</name>
<dbReference type="PANTHER" id="PTHR31984:SF17">
    <property type="entry name" value="TRANSCRIPTIONAL REGULATOR"/>
    <property type="match status" value="1"/>
</dbReference>
<dbReference type="EMBL" id="JAQMWT010000021">
    <property type="protein sequence ID" value="KAJ8613808.1"/>
    <property type="molecule type" value="Genomic_DNA"/>
</dbReference>
<protein>
    <submittedName>
        <fullName evidence="2">Uncharacterized protein</fullName>
    </submittedName>
</protein>
<evidence type="ECO:0000313" key="2">
    <source>
        <dbReference type="EMBL" id="KAJ8613808.1"/>
    </source>
</evidence>
<dbReference type="SUPFAM" id="SSF143456">
    <property type="entry name" value="VC0467-like"/>
    <property type="match status" value="1"/>
</dbReference>
<dbReference type="InterPro" id="IPR003774">
    <property type="entry name" value="AlgH-like"/>
</dbReference>
<feature type="chain" id="PRO_5041900411" evidence="1">
    <location>
        <begin position="19"/>
        <end position="179"/>
    </location>
</feature>
<evidence type="ECO:0000313" key="3">
    <source>
        <dbReference type="Proteomes" id="UP001230188"/>
    </source>
</evidence>
<sequence length="179" mass="19502">MFLALAITRLASVREGCAVTAPPKEFNHFLRKATVFVIEHGDGGTVGVNLMKPTMLTIGEAAGVQGAIGENTLYEGGEAGGRGVLMIHAVQDLEGAKQIGDSGIFVGGLKAAVERVAIGRNHPSDFKFFFNYVKWPKGQLDQDVQSGRWTPFDLPHDLILHQDDDGRPTDLWNKIHRPQ</sequence>
<comment type="caution">
    <text evidence="2">The sequence shown here is derived from an EMBL/GenBank/DDBJ whole genome shotgun (WGS) entry which is preliminary data.</text>
</comment>
<accession>A0AAD7UQ58</accession>
<dbReference type="Pfam" id="PF02622">
    <property type="entry name" value="DUF179"/>
    <property type="match status" value="1"/>
</dbReference>
<gene>
    <name evidence="2" type="ORF">CTAYLR_004919</name>
</gene>
<dbReference type="Proteomes" id="UP001230188">
    <property type="component" value="Unassembled WGS sequence"/>
</dbReference>
<dbReference type="AlphaFoldDB" id="A0AAD7UQ58"/>
<dbReference type="PANTHER" id="PTHR31984">
    <property type="entry name" value="TRANSPORTER, PUTATIVE (DUF179)-RELATED"/>
    <property type="match status" value="1"/>
</dbReference>
<keyword evidence="3" id="KW-1185">Reference proteome</keyword>